<dbReference type="SUPFAM" id="SSF52540">
    <property type="entry name" value="P-loop containing nucleoside triphosphate hydrolases"/>
    <property type="match status" value="1"/>
</dbReference>
<name>A0AAP0P2C6_9MAGN</name>
<dbReference type="InterPro" id="IPR036961">
    <property type="entry name" value="Kinesin_motor_dom_sf"/>
</dbReference>
<reference evidence="2 3" key="1">
    <citation type="submission" date="2024-01" db="EMBL/GenBank/DDBJ databases">
        <title>Genome assemblies of Stephania.</title>
        <authorList>
            <person name="Yang L."/>
        </authorList>
    </citation>
    <scope>NUCLEOTIDE SEQUENCE [LARGE SCALE GENOMIC DNA]</scope>
    <source>
        <strain evidence="2">YNDBR</strain>
        <tissue evidence="2">Leaf</tissue>
    </source>
</reference>
<feature type="compositionally biased region" description="Basic and acidic residues" evidence="1">
    <location>
        <begin position="163"/>
        <end position="179"/>
    </location>
</feature>
<dbReference type="Gene3D" id="3.40.850.10">
    <property type="entry name" value="Kinesin motor domain"/>
    <property type="match status" value="1"/>
</dbReference>
<sequence>MTSQPLLQKRSYDESGECGHRRLPLIWSASTSLLVAIATSPSSTNVAPEFLDGNVADLLDSENIRIREDVKAGVYVENLTEEYVSTIKDLKHLLIKTNEKIFPIELCEIVGRSFTFKLKLTNYNLASGNENFTVSSICHEEYGDNFRHDEIIIIDSVCSRTPVDDKESCDQANSEDPKYVEPQNAGEA</sequence>
<comment type="caution">
    <text evidence="2">The sequence shown here is derived from an EMBL/GenBank/DDBJ whole genome shotgun (WGS) entry which is preliminary data.</text>
</comment>
<dbReference type="EMBL" id="JBBNAF010000007">
    <property type="protein sequence ID" value="KAK9127539.1"/>
    <property type="molecule type" value="Genomic_DNA"/>
</dbReference>
<evidence type="ECO:0000313" key="3">
    <source>
        <dbReference type="Proteomes" id="UP001420932"/>
    </source>
</evidence>
<organism evidence="2 3">
    <name type="scientific">Stephania yunnanensis</name>
    <dbReference type="NCBI Taxonomy" id="152371"/>
    <lineage>
        <taxon>Eukaryota</taxon>
        <taxon>Viridiplantae</taxon>
        <taxon>Streptophyta</taxon>
        <taxon>Embryophyta</taxon>
        <taxon>Tracheophyta</taxon>
        <taxon>Spermatophyta</taxon>
        <taxon>Magnoliopsida</taxon>
        <taxon>Ranunculales</taxon>
        <taxon>Menispermaceae</taxon>
        <taxon>Menispermoideae</taxon>
        <taxon>Cissampelideae</taxon>
        <taxon>Stephania</taxon>
    </lineage>
</organism>
<protein>
    <submittedName>
        <fullName evidence="2">Uncharacterized protein</fullName>
    </submittedName>
</protein>
<evidence type="ECO:0000313" key="2">
    <source>
        <dbReference type="EMBL" id="KAK9127539.1"/>
    </source>
</evidence>
<feature type="region of interest" description="Disordered" evidence="1">
    <location>
        <begin position="163"/>
        <end position="188"/>
    </location>
</feature>
<keyword evidence="3" id="KW-1185">Reference proteome</keyword>
<dbReference type="InterPro" id="IPR027417">
    <property type="entry name" value="P-loop_NTPase"/>
</dbReference>
<accession>A0AAP0P2C6</accession>
<evidence type="ECO:0000256" key="1">
    <source>
        <dbReference type="SAM" id="MobiDB-lite"/>
    </source>
</evidence>
<dbReference type="AlphaFoldDB" id="A0AAP0P2C6"/>
<dbReference type="Proteomes" id="UP001420932">
    <property type="component" value="Unassembled WGS sequence"/>
</dbReference>
<gene>
    <name evidence="2" type="ORF">Syun_016336</name>
</gene>
<proteinExistence type="predicted"/>